<feature type="transmembrane region" description="Helical" evidence="1">
    <location>
        <begin position="268"/>
        <end position="290"/>
    </location>
</feature>
<feature type="transmembrane region" description="Helical" evidence="1">
    <location>
        <begin position="46"/>
        <end position="67"/>
    </location>
</feature>
<evidence type="ECO:0000256" key="1">
    <source>
        <dbReference type="SAM" id="Phobius"/>
    </source>
</evidence>
<feature type="transmembrane region" description="Helical" evidence="1">
    <location>
        <begin position="373"/>
        <end position="400"/>
    </location>
</feature>
<feature type="transmembrane region" description="Helical" evidence="1">
    <location>
        <begin position="347"/>
        <end position="367"/>
    </location>
</feature>
<organism evidence="2 3">
    <name type="scientific">Pinctada imbricata</name>
    <name type="common">Atlantic pearl-oyster</name>
    <name type="synonym">Pinctada martensii</name>
    <dbReference type="NCBI Taxonomy" id="66713"/>
    <lineage>
        <taxon>Eukaryota</taxon>
        <taxon>Metazoa</taxon>
        <taxon>Spiralia</taxon>
        <taxon>Lophotrochozoa</taxon>
        <taxon>Mollusca</taxon>
        <taxon>Bivalvia</taxon>
        <taxon>Autobranchia</taxon>
        <taxon>Pteriomorphia</taxon>
        <taxon>Pterioida</taxon>
        <taxon>Pterioidea</taxon>
        <taxon>Pteriidae</taxon>
        <taxon>Pinctada</taxon>
    </lineage>
</organism>
<keyword evidence="1" id="KW-0812">Transmembrane</keyword>
<evidence type="ECO:0000313" key="3">
    <source>
        <dbReference type="Proteomes" id="UP001186944"/>
    </source>
</evidence>
<evidence type="ECO:0000313" key="2">
    <source>
        <dbReference type="EMBL" id="KAK3084700.1"/>
    </source>
</evidence>
<feature type="transmembrane region" description="Helical" evidence="1">
    <location>
        <begin position="87"/>
        <end position="106"/>
    </location>
</feature>
<feature type="transmembrane region" description="Helical" evidence="1">
    <location>
        <begin position="12"/>
        <end position="34"/>
    </location>
</feature>
<name>A0AA88XG50_PINIB</name>
<feature type="transmembrane region" description="Helical" evidence="1">
    <location>
        <begin position="302"/>
        <end position="326"/>
    </location>
</feature>
<sequence length="481" mass="55614">MVSNDTRKWTAVGTVTFMMLQAIFTSAVVLFVLLMPKSVTSWKILLTMDNIAVIIGIAASWYLLRAIVTSSYNPHSNTDPSYGLKTIFLWIFGIGLIAEVFLYLLIDLECLFFKGSVDVHFIDPTFLRISTIACFVLQLVAITKGKNRSIVFTWKEQISIYLIIFLNMDFWIKGTVEDINNLFLKEAFIESYNITNKTRDLVSRACFWESEFQNALKDLYPYTLPMQFEFQMLATVLLLGLKVTKNRYIAHSQNGIRNAFCTPGQRKYALGSVIIGIFAAIIFICFRLLMKFYFNNQDDGHVIMNLYLVSHTVFNTFNTILTVAAFKILKSRWNVRTQYRNVSTNEYVIVITGTFPILYYATLISFSNSTGEFIIRFVSSVSAIVSIHYQTVYVLCMNCYRTDSDVSHQDRCILTACLVSLGIGNMSYWVVNTFIELRNLQDWIVEVNRDWYLIRRLTDPLCTFYRFHISMEFYSQLKKLS</sequence>
<proteinExistence type="predicted"/>
<dbReference type="EMBL" id="VSWD01000013">
    <property type="protein sequence ID" value="KAK3084700.1"/>
    <property type="molecule type" value="Genomic_DNA"/>
</dbReference>
<keyword evidence="3" id="KW-1185">Reference proteome</keyword>
<comment type="caution">
    <text evidence="2">The sequence shown here is derived from an EMBL/GenBank/DDBJ whole genome shotgun (WGS) entry which is preliminary data.</text>
</comment>
<keyword evidence="1" id="KW-0472">Membrane</keyword>
<dbReference type="AlphaFoldDB" id="A0AA88XG50"/>
<accession>A0AA88XG50</accession>
<gene>
    <name evidence="2" type="ORF">FSP39_017689</name>
</gene>
<keyword evidence="1" id="KW-1133">Transmembrane helix</keyword>
<protein>
    <submittedName>
        <fullName evidence="2">Uncharacterized protein</fullName>
    </submittedName>
</protein>
<dbReference type="Proteomes" id="UP001186944">
    <property type="component" value="Unassembled WGS sequence"/>
</dbReference>
<reference evidence="2" key="1">
    <citation type="submission" date="2019-08" db="EMBL/GenBank/DDBJ databases">
        <title>The improved chromosome-level genome for the pearl oyster Pinctada fucata martensii using PacBio sequencing and Hi-C.</title>
        <authorList>
            <person name="Zheng Z."/>
        </authorList>
    </citation>
    <scope>NUCLEOTIDE SEQUENCE</scope>
    <source>
        <strain evidence="2">ZZ-2019</strain>
        <tissue evidence="2">Adductor muscle</tissue>
    </source>
</reference>